<dbReference type="EMBL" id="CM055743">
    <property type="protein sequence ID" value="KAJ7999611.1"/>
    <property type="molecule type" value="Genomic_DNA"/>
</dbReference>
<gene>
    <name evidence="1" type="ORF">DPEC_G00196200</name>
</gene>
<comment type="caution">
    <text evidence="1">The sequence shown here is derived from an EMBL/GenBank/DDBJ whole genome shotgun (WGS) entry which is preliminary data.</text>
</comment>
<reference evidence="1" key="1">
    <citation type="submission" date="2021-05" db="EMBL/GenBank/DDBJ databases">
        <authorList>
            <person name="Pan Q."/>
            <person name="Jouanno E."/>
            <person name="Zahm M."/>
            <person name="Klopp C."/>
            <person name="Cabau C."/>
            <person name="Louis A."/>
            <person name="Berthelot C."/>
            <person name="Parey E."/>
            <person name="Roest Crollius H."/>
            <person name="Montfort J."/>
            <person name="Robinson-Rechavi M."/>
            <person name="Bouchez O."/>
            <person name="Lampietro C."/>
            <person name="Lopez Roques C."/>
            <person name="Donnadieu C."/>
            <person name="Postlethwait J."/>
            <person name="Bobe J."/>
            <person name="Dillon D."/>
            <person name="Chandos A."/>
            <person name="von Hippel F."/>
            <person name="Guiguen Y."/>
        </authorList>
    </citation>
    <scope>NUCLEOTIDE SEQUENCE</scope>
    <source>
        <strain evidence="1">YG-Jan2019</strain>
    </source>
</reference>
<evidence type="ECO:0000313" key="1">
    <source>
        <dbReference type="EMBL" id="KAJ7999611.1"/>
    </source>
</evidence>
<keyword evidence="2" id="KW-1185">Reference proteome</keyword>
<accession>A0ACC2G7M6</accession>
<sequence length="554" mass="64822">MALLSSDRGKRKTEVNPFKMPDDVDMILFRNKEKEHRKLELQSQLGLRVHEKVTYAGRVKAKQTVLRRKLREGLDEEDSSQPGEKESSRTQLQNSPAMRMAMIKDRNIEKESIQEYISKKRQMFLLEYSLAVKRGEIEQLEKVAANEEMKLTRAEHFLENNAAMFDEFLKENDKNSVEAIKVAELETKVKMDKTTETKKITARILAIRSEISKFEDILKEYTMYKDFLFKLSPPEWQEEQKNKIKAKAKGLKSATKNKLKDRDEQATRKIRSSTESRVFHPGRELPPVRSARAPSRQFTGQSEKSQNWTVADLDTDSPEYEENPELYFKDPRQLLDLLTELEEQNLSLIQNSRETEEALEEFRQVMDHNRKKMEVETDQLTQQIDVITNAIHRETERADELELMSRLFNFGEYKSDQQEGVLDSLDSKVAEVYRACVGDSEANLSTLQMLTAIENRLGVLLEKVELIPRDRLLLAERAKEKERRLRLRDDKMHQVKQHQEERLRKALARAQADINKKTGKKLMVRSQPPTRKLKTSQACDISDKEKEDYLYFFT</sequence>
<dbReference type="Proteomes" id="UP001157502">
    <property type="component" value="Chromosome 16"/>
</dbReference>
<name>A0ACC2G7M6_DALPE</name>
<protein>
    <submittedName>
        <fullName evidence="1">Uncharacterized protein</fullName>
    </submittedName>
</protein>
<organism evidence="1 2">
    <name type="scientific">Dallia pectoralis</name>
    <name type="common">Alaska blackfish</name>
    <dbReference type="NCBI Taxonomy" id="75939"/>
    <lineage>
        <taxon>Eukaryota</taxon>
        <taxon>Metazoa</taxon>
        <taxon>Chordata</taxon>
        <taxon>Craniata</taxon>
        <taxon>Vertebrata</taxon>
        <taxon>Euteleostomi</taxon>
        <taxon>Actinopterygii</taxon>
        <taxon>Neopterygii</taxon>
        <taxon>Teleostei</taxon>
        <taxon>Protacanthopterygii</taxon>
        <taxon>Esociformes</taxon>
        <taxon>Umbridae</taxon>
        <taxon>Dallia</taxon>
    </lineage>
</organism>
<proteinExistence type="predicted"/>
<evidence type="ECO:0000313" key="2">
    <source>
        <dbReference type="Proteomes" id="UP001157502"/>
    </source>
</evidence>